<feature type="compositionally biased region" description="Basic and acidic residues" evidence="1">
    <location>
        <begin position="1"/>
        <end position="21"/>
    </location>
</feature>
<dbReference type="Proteomes" id="UP000007303">
    <property type="component" value="Unassembled WGS sequence"/>
</dbReference>
<keyword evidence="3" id="KW-1185">Reference proteome</keyword>
<sequence>MKNRSDAGETRCKCTKPETREAGTQTPAHPMAETQDASTQCSFVGDSPSVGRGTDLCHSPVDASAPNPARRGQCCTALQQDTNAPSMGEAGSSIKSLWRQQKPRHNCVTSTNVRTKSPQNQSDYKSILQRPINPFLNTLSDNKDARMRENQGSLMKSFCDDVREEVASINRASEEGETTQEVAKILLLLQQMRD</sequence>
<dbReference type="AlphaFoldDB" id="H3CYR5"/>
<evidence type="ECO:0000313" key="3">
    <source>
        <dbReference type="Proteomes" id="UP000007303"/>
    </source>
</evidence>
<dbReference type="HOGENOM" id="CLU_1402056_0_0_1"/>
<evidence type="ECO:0000256" key="1">
    <source>
        <dbReference type="SAM" id="MobiDB-lite"/>
    </source>
</evidence>
<name>H3CYR5_TETNG</name>
<dbReference type="InParanoid" id="H3CYR5"/>
<reference evidence="2" key="3">
    <citation type="submission" date="2025-09" db="UniProtKB">
        <authorList>
            <consortium name="Ensembl"/>
        </authorList>
    </citation>
    <scope>IDENTIFICATION</scope>
</reference>
<evidence type="ECO:0000313" key="2">
    <source>
        <dbReference type="Ensembl" id="ENSTNIP00000013400.1"/>
    </source>
</evidence>
<proteinExistence type="predicted"/>
<organism evidence="2 3">
    <name type="scientific">Tetraodon nigroviridis</name>
    <name type="common">Spotted green pufferfish</name>
    <name type="synonym">Chelonodon nigroviridis</name>
    <dbReference type="NCBI Taxonomy" id="99883"/>
    <lineage>
        <taxon>Eukaryota</taxon>
        <taxon>Metazoa</taxon>
        <taxon>Chordata</taxon>
        <taxon>Craniata</taxon>
        <taxon>Vertebrata</taxon>
        <taxon>Euteleostomi</taxon>
        <taxon>Actinopterygii</taxon>
        <taxon>Neopterygii</taxon>
        <taxon>Teleostei</taxon>
        <taxon>Neoteleostei</taxon>
        <taxon>Acanthomorphata</taxon>
        <taxon>Eupercaria</taxon>
        <taxon>Tetraodontiformes</taxon>
        <taxon>Tetradontoidea</taxon>
        <taxon>Tetraodontidae</taxon>
        <taxon>Tetraodon</taxon>
    </lineage>
</organism>
<dbReference type="Ensembl" id="ENSTNIT00000013594.1">
    <property type="protein sequence ID" value="ENSTNIP00000013400.1"/>
    <property type="gene ID" value="ENSTNIG00000010491.1"/>
</dbReference>
<reference evidence="2" key="2">
    <citation type="submission" date="2025-08" db="UniProtKB">
        <authorList>
            <consortium name="Ensembl"/>
        </authorList>
    </citation>
    <scope>IDENTIFICATION</scope>
</reference>
<dbReference type="GeneTree" id="ENSGT00940000171055"/>
<feature type="region of interest" description="Disordered" evidence="1">
    <location>
        <begin position="1"/>
        <end position="43"/>
    </location>
</feature>
<accession>H3CYR5</accession>
<protein>
    <submittedName>
        <fullName evidence="2">Uncharacterized protein</fullName>
    </submittedName>
</protein>
<reference evidence="3" key="1">
    <citation type="journal article" date="2004" name="Nature">
        <title>Genome duplication in the teleost fish Tetraodon nigroviridis reveals the early vertebrate proto-karyotype.</title>
        <authorList>
            <person name="Jaillon O."/>
            <person name="Aury J.-M."/>
            <person name="Brunet F."/>
            <person name="Petit J.-L."/>
            <person name="Stange-Thomann N."/>
            <person name="Mauceli E."/>
            <person name="Bouneau L."/>
            <person name="Fischer C."/>
            <person name="Ozouf-Costaz C."/>
            <person name="Bernot A."/>
            <person name="Nicaud S."/>
            <person name="Jaffe D."/>
            <person name="Fisher S."/>
            <person name="Lutfalla G."/>
            <person name="Dossat C."/>
            <person name="Segurens B."/>
            <person name="Dasilva C."/>
            <person name="Salanoubat M."/>
            <person name="Levy M."/>
            <person name="Boudet N."/>
            <person name="Castellano S."/>
            <person name="Anthouard V."/>
            <person name="Jubin C."/>
            <person name="Castelli V."/>
            <person name="Katinka M."/>
            <person name="Vacherie B."/>
            <person name="Biemont C."/>
            <person name="Skalli Z."/>
            <person name="Cattolico L."/>
            <person name="Poulain J."/>
            <person name="De Berardinis V."/>
            <person name="Cruaud C."/>
            <person name="Duprat S."/>
            <person name="Brottier P."/>
            <person name="Coutanceau J.-P."/>
            <person name="Gouzy J."/>
            <person name="Parra G."/>
            <person name="Lardier G."/>
            <person name="Chapple C."/>
            <person name="McKernan K.J."/>
            <person name="McEwan P."/>
            <person name="Bosak S."/>
            <person name="Kellis M."/>
            <person name="Volff J.-N."/>
            <person name="Guigo R."/>
            <person name="Zody M.C."/>
            <person name="Mesirov J."/>
            <person name="Lindblad-Toh K."/>
            <person name="Birren B."/>
            <person name="Nusbaum C."/>
            <person name="Kahn D."/>
            <person name="Robinson-Rechavi M."/>
            <person name="Laudet V."/>
            <person name="Schachter V."/>
            <person name="Quetier F."/>
            <person name="Saurin W."/>
            <person name="Scarpelli C."/>
            <person name="Wincker P."/>
            <person name="Lander E.S."/>
            <person name="Weissenbach J."/>
            <person name="Roest Crollius H."/>
        </authorList>
    </citation>
    <scope>NUCLEOTIDE SEQUENCE [LARGE SCALE GENOMIC DNA]</scope>
</reference>